<evidence type="ECO:0000313" key="4">
    <source>
        <dbReference type="Proteomes" id="UP001159363"/>
    </source>
</evidence>
<dbReference type="Pfam" id="PF03184">
    <property type="entry name" value="DDE_1"/>
    <property type="match status" value="1"/>
</dbReference>
<accession>A0ABQ9H3C2</accession>
<name>A0ABQ9H3C2_9NEOP</name>
<dbReference type="EMBL" id="JARBHB010000007">
    <property type="protein sequence ID" value="KAJ8878793.1"/>
    <property type="molecule type" value="Genomic_DNA"/>
</dbReference>
<organism evidence="3 4">
    <name type="scientific">Dryococelus australis</name>
    <dbReference type="NCBI Taxonomy" id="614101"/>
    <lineage>
        <taxon>Eukaryota</taxon>
        <taxon>Metazoa</taxon>
        <taxon>Ecdysozoa</taxon>
        <taxon>Arthropoda</taxon>
        <taxon>Hexapoda</taxon>
        <taxon>Insecta</taxon>
        <taxon>Pterygota</taxon>
        <taxon>Neoptera</taxon>
        <taxon>Polyneoptera</taxon>
        <taxon>Phasmatodea</taxon>
        <taxon>Verophasmatodea</taxon>
        <taxon>Anareolatae</taxon>
        <taxon>Phasmatidae</taxon>
        <taxon>Eurycanthinae</taxon>
        <taxon>Dryococelus</taxon>
    </lineage>
</organism>
<sequence>MELLWRPGHDWFKKFCVRQRSSLKNMEPIEKAKRIATGIISSYIDFMTYKKPKLKDSVLPIPCRTESPQADRRLWQRKYNCCGMLSADGKREICGPREKVTRICRGDIIHALRIRICQEWLYDYFQEFLVKFARGQKQRPILLILDGHLIYLDMKTAQFARRKDITIIKLSAHTTDVLQPLYKACFQSLRHGIERKTERKKERKKEEKKTTTFVNFFFCVRGLGRGPETRKHYIWLSVNWDLSYPIDRNKYPETRFNLDKHQIYLKSLHQPDLPSQNIPEAEHLGIPLDVPGPSQQVSSFPTTHYLKRHDAPDDSSPTPSAS</sequence>
<feature type="non-terminal residue" evidence="3">
    <location>
        <position position="322"/>
    </location>
</feature>
<feature type="domain" description="DDE-1" evidence="2">
    <location>
        <begin position="116"/>
        <end position="220"/>
    </location>
</feature>
<protein>
    <recommendedName>
        <fullName evidence="2">DDE-1 domain-containing protein</fullName>
    </recommendedName>
</protein>
<dbReference type="InterPro" id="IPR004875">
    <property type="entry name" value="DDE_SF_endonuclease_dom"/>
</dbReference>
<proteinExistence type="predicted"/>
<feature type="region of interest" description="Disordered" evidence="1">
    <location>
        <begin position="283"/>
        <end position="322"/>
    </location>
</feature>
<gene>
    <name evidence="3" type="ORF">PR048_019379</name>
</gene>
<evidence type="ECO:0000313" key="3">
    <source>
        <dbReference type="EMBL" id="KAJ8878793.1"/>
    </source>
</evidence>
<evidence type="ECO:0000259" key="2">
    <source>
        <dbReference type="Pfam" id="PF03184"/>
    </source>
</evidence>
<feature type="compositionally biased region" description="Polar residues" evidence="1">
    <location>
        <begin position="293"/>
        <end position="302"/>
    </location>
</feature>
<dbReference type="Proteomes" id="UP001159363">
    <property type="component" value="Chromosome 6"/>
</dbReference>
<evidence type="ECO:0000256" key="1">
    <source>
        <dbReference type="SAM" id="MobiDB-lite"/>
    </source>
</evidence>
<comment type="caution">
    <text evidence="3">The sequence shown here is derived from an EMBL/GenBank/DDBJ whole genome shotgun (WGS) entry which is preliminary data.</text>
</comment>
<reference evidence="3 4" key="1">
    <citation type="submission" date="2023-02" db="EMBL/GenBank/DDBJ databases">
        <title>LHISI_Scaffold_Assembly.</title>
        <authorList>
            <person name="Stuart O.P."/>
            <person name="Cleave R."/>
            <person name="Magrath M.J.L."/>
            <person name="Mikheyev A.S."/>
        </authorList>
    </citation>
    <scope>NUCLEOTIDE SEQUENCE [LARGE SCALE GENOMIC DNA]</scope>
    <source>
        <strain evidence="3">Daus_M_001</strain>
        <tissue evidence="3">Leg muscle</tissue>
    </source>
</reference>
<keyword evidence="4" id="KW-1185">Reference proteome</keyword>